<dbReference type="CDD" id="cd06267">
    <property type="entry name" value="PBP1_LacI_sugar_binding-like"/>
    <property type="match status" value="1"/>
</dbReference>
<evidence type="ECO:0000313" key="5">
    <source>
        <dbReference type="EMBL" id="MBB3674430.1"/>
    </source>
</evidence>
<keyword evidence="2" id="KW-0238">DNA-binding</keyword>
<dbReference type="InterPro" id="IPR000843">
    <property type="entry name" value="HTH_LacI"/>
</dbReference>
<evidence type="ECO:0000313" key="7">
    <source>
        <dbReference type="Proteomes" id="UP000247602"/>
    </source>
</evidence>
<dbReference type="PANTHER" id="PTHR30146">
    <property type="entry name" value="LACI-RELATED TRANSCRIPTIONAL REPRESSOR"/>
    <property type="match status" value="1"/>
</dbReference>
<dbReference type="SMART" id="SM00354">
    <property type="entry name" value="HTH_LACI"/>
    <property type="match status" value="1"/>
</dbReference>
<keyword evidence="7" id="KW-1185">Reference proteome</keyword>
<dbReference type="Gene3D" id="1.10.260.40">
    <property type="entry name" value="lambda repressor-like DNA-binding domains"/>
    <property type="match status" value="1"/>
</dbReference>
<protein>
    <submittedName>
        <fullName evidence="6">LacI family transcriptional regulator</fullName>
    </submittedName>
</protein>
<dbReference type="InterPro" id="IPR028082">
    <property type="entry name" value="Peripla_BP_I"/>
</dbReference>
<accession>A0A323VC09</accession>
<name>A0A323VC09_9ACTN</name>
<dbReference type="EMBL" id="JACIBU010000001">
    <property type="protein sequence ID" value="MBB3674430.1"/>
    <property type="molecule type" value="Genomic_DNA"/>
</dbReference>
<evidence type="ECO:0000313" key="6">
    <source>
        <dbReference type="EMBL" id="PZA22235.1"/>
    </source>
</evidence>
<dbReference type="GO" id="GO:0003700">
    <property type="term" value="F:DNA-binding transcription factor activity"/>
    <property type="evidence" value="ECO:0007669"/>
    <property type="project" value="TreeGrafter"/>
</dbReference>
<dbReference type="SUPFAM" id="SSF47413">
    <property type="entry name" value="lambda repressor-like DNA-binding domains"/>
    <property type="match status" value="1"/>
</dbReference>
<evidence type="ECO:0000256" key="2">
    <source>
        <dbReference type="ARBA" id="ARBA00023125"/>
    </source>
</evidence>
<dbReference type="GO" id="GO:0000976">
    <property type="term" value="F:transcription cis-regulatory region binding"/>
    <property type="evidence" value="ECO:0007669"/>
    <property type="project" value="TreeGrafter"/>
</dbReference>
<reference evidence="5 8" key="2">
    <citation type="submission" date="2020-08" db="EMBL/GenBank/DDBJ databases">
        <title>Sequencing the genomes of 1000 actinobacteria strains.</title>
        <authorList>
            <person name="Klenk H.-P."/>
        </authorList>
    </citation>
    <scope>NUCLEOTIDE SEQUENCE [LARGE SCALE GENOMIC DNA]</scope>
    <source>
        <strain evidence="5 8">DSM 16678</strain>
    </source>
</reference>
<sequence length="339" mass="35346">MPATLNSVAVAAGVSTSTASRALSGHPSVLPTTRARVEAAAAALRYQPNRTASALRTRRTGLLGLVVNNLRTATFHTIAETLQSWAGDHDYQVLVCTTGGNPDREADFLRSVRAHHFDGVVVAGSGANTDLVNGLVEDGRAVVTMNREVPGSLAPSVMSAYEQAARLATEHLIGLGHVRIGVIGGPPEVTSGRLHHAGFTAAMAAAGLPVDPDLVHRGPFTPDVGQAAAKELMAHPEPPTALLVSNHEASFGALPALGERGLEVPGELSVVCTEDEPFYSWWSPPLTTVDNRAALQAQRAAALLLAQLTGAGVDEPVRRAELVEPLLVVRGSTAPPRVS</sequence>
<dbReference type="InterPro" id="IPR046335">
    <property type="entry name" value="LacI/GalR-like_sensor"/>
</dbReference>
<dbReference type="InterPro" id="IPR010982">
    <property type="entry name" value="Lambda_DNA-bd_dom_sf"/>
</dbReference>
<dbReference type="PROSITE" id="PS50932">
    <property type="entry name" value="HTH_LACI_2"/>
    <property type="match status" value="1"/>
</dbReference>
<dbReference type="EMBL" id="QKNV01000041">
    <property type="protein sequence ID" value="PZA22235.1"/>
    <property type="molecule type" value="Genomic_DNA"/>
</dbReference>
<keyword evidence="3" id="KW-0804">Transcription</keyword>
<dbReference type="RefSeq" id="WP_110551428.1">
    <property type="nucleotide sequence ID" value="NZ_JACIBU010000001.1"/>
</dbReference>
<dbReference type="PANTHER" id="PTHR30146:SF109">
    <property type="entry name" value="HTH-TYPE TRANSCRIPTIONAL REGULATOR GALS"/>
    <property type="match status" value="1"/>
</dbReference>
<reference evidence="6 7" key="1">
    <citation type="submission" date="2018-06" db="EMBL/GenBank/DDBJ databases">
        <title>Draft genome sequence of Modestobacter versicolor CP153-2.</title>
        <authorList>
            <person name="Gundlapally S.R."/>
        </authorList>
    </citation>
    <scope>NUCLEOTIDE SEQUENCE [LARGE SCALE GENOMIC DNA]</scope>
    <source>
        <strain evidence="6 7">CP153-2</strain>
    </source>
</reference>
<dbReference type="Pfam" id="PF00356">
    <property type="entry name" value="LacI"/>
    <property type="match status" value="1"/>
</dbReference>
<evidence type="ECO:0000256" key="3">
    <source>
        <dbReference type="ARBA" id="ARBA00023163"/>
    </source>
</evidence>
<dbReference type="Proteomes" id="UP000580718">
    <property type="component" value="Unassembled WGS sequence"/>
</dbReference>
<proteinExistence type="predicted"/>
<dbReference type="Proteomes" id="UP000247602">
    <property type="component" value="Unassembled WGS sequence"/>
</dbReference>
<evidence type="ECO:0000256" key="1">
    <source>
        <dbReference type="ARBA" id="ARBA00023015"/>
    </source>
</evidence>
<dbReference type="AlphaFoldDB" id="A0A323VC09"/>
<dbReference type="CDD" id="cd01392">
    <property type="entry name" value="HTH_LacI"/>
    <property type="match status" value="1"/>
</dbReference>
<dbReference type="Pfam" id="PF13377">
    <property type="entry name" value="Peripla_BP_3"/>
    <property type="match status" value="1"/>
</dbReference>
<gene>
    <name evidence="6" type="ORF">DMO24_06035</name>
    <name evidence="5" type="ORF">FHX36_000165</name>
</gene>
<feature type="domain" description="HTH lacI-type" evidence="4">
    <location>
        <begin position="3"/>
        <end position="57"/>
    </location>
</feature>
<evidence type="ECO:0000259" key="4">
    <source>
        <dbReference type="PROSITE" id="PS50932"/>
    </source>
</evidence>
<organism evidence="6 7">
    <name type="scientific">Modestobacter versicolor</name>
    <dbReference type="NCBI Taxonomy" id="429133"/>
    <lineage>
        <taxon>Bacteria</taxon>
        <taxon>Bacillati</taxon>
        <taxon>Actinomycetota</taxon>
        <taxon>Actinomycetes</taxon>
        <taxon>Geodermatophilales</taxon>
        <taxon>Geodermatophilaceae</taxon>
        <taxon>Modestobacter</taxon>
    </lineage>
</organism>
<dbReference type="OrthoDB" id="3595338at2"/>
<dbReference type="SUPFAM" id="SSF53822">
    <property type="entry name" value="Periplasmic binding protein-like I"/>
    <property type="match status" value="1"/>
</dbReference>
<evidence type="ECO:0000313" key="8">
    <source>
        <dbReference type="Proteomes" id="UP000580718"/>
    </source>
</evidence>
<dbReference type="Gene3D" id="3.40.50.2300">
    <property type="match status" value="2"/>
</dbReference>
<keyword evidence="1" id="KW-0805">Transcription regulation</keyword>
<comment type="caution">
    <text evidence="6">The sequence shown here is derived from an EMBL/GenBank/DDBJ whole genome shotgun (WGS) entry which is preliminary data.</text>
</comment>